<dbReference type="Gene3D" id="3.60.10.10">
    <property type="entry name" value="Endonuclease/exonuclease/phosphatase"/>
    <property type="match status" value="1"/>
</dbReference>
<evidence type="ECO:0000313" key="1">
    <source>
        <dbReference type="EMBL" id="KAJ7034894.1"/>
    </source>
</evidence>
<keyword evidence="1" id="KW-0378">Hydrolase</keyword>
<comment type="caution">
    <text evidence="1">The sequence shown here is derived from an EMBL/GenBank/DDBJ whole genome shotgun (WGS) entry which is preliminary data.</text>
</comment>
<keyword evidence="1" id="KW-0540">Nuclease</keyword>
<dbReference type="AlphaFoldDB" id="A0AAD6SVM1"/>
<organism evidence="1 2">
    <name type="scientific">Mycena alexandri</name>
    <dbReference type="NCBI Taxonomy" id="1745969"/>
    <lineage>
        <taxon>Eukaryota</taxon>
        <taxon>Fungi</taxon>
        <taxon>Dikarya</taxon>
        <taxon>Basidiomycota</taxon>
        <taxon>Agaricomycotina</taxon>
        <taxon>Agaricomycetes</taxon>
        <taxon>Agaricomycetidae</taxon>
        <taxon>Agaricales</taxon>
        <taxon>Marasmiineae</taxon>
        <taxon>Mycenaceae</taxon>
        <taxon>Mycena</taxon>
    </lineage>
</organism>
<sequence length="261" mass="30029">ERLRLWQQNLNKSLDSQLDFLHSLKPSVYDIALIQEPHIDFRGVSAFVSVYPPTHAENQCATCSLILVNSNIPSSSWTVIPIPYPDITAIELVGNFGTVRLINVYNDCNHNGAIDALRTYMRSPEATRCSKPPLHYAWPGDYNRHHPSWDEERNFHLFTRHNLDLTQPLLDLLARYSMKMPLPKDIPTLQSFATGNFTRVNNVFCSPTLLPAYVSCDTEPKLRPVKTDHFPIIHVLDLAINRETHQPKPLYRLTDWGEFRE</sequence>
<reference evidence="1" key="1">
    <citation type="submission" date="2023-03" db="EMBL/GenBank/DDBJ databases">
        <title>Massive genome expansion in bonnet fungi (Mycena s.s.) driven by repeated elements and novel gene families across ecological guilds.</title>
        <authorList>
            <consortium name="Lawrence Berkeley National Laboratory"/>
            <person name="Harder C.B."/>
            <person name="Miyauchi S."/>
            <person name="Viragh M."/>
            <person name="Kuo A."/>
            <person name="Thoen E."/>
            <person name="Andreopoulos B."/>
            <person name="Lu D."/>
            <person name="Skrede I."/>
            <person name="Drula E."/>
            <person name="Henrissat B."/>
            <person name="Morin E."/>
            <person name="Kohler A."/>
            <person name="Barry K."/>
            <person name="LaButti K."/>
            <person name="Morin E."/>
            <person name="Salamov A."/>
            <person name="Lipzen A."/>
            <person name="Mereny Z."/>
            <person name="Hegedus B."/>
            <person name="Baldrian P."/>
            <person name="Stursova M."/>
            <person name="Weitz H."/>
            <person name="Taylor A."/>
            <person name="Grigoriev I.V."/>
            <person name="Nagy L.G."/>
            <person name="Martin F."/>
            <person name="Kauserud H."/>
        </authorList>
    </citation>
    <scope>NUCLEOTIDE SEQUENCE</scope>
    <source>
        <strain evidence="1">CBHHK200</strain>
    </source>
</reference>
<feature type="non-terminal residue" evidence="1">
    <location>
        <position position="1"/>
    </location>
</feature>
<proteinExistence type="predicted"/>
<keyword evidence="1" id="KW-0255">Endonuclease</keyword>
<feature type="non-terminal residue" evidence="1">
    <location>
        <position position="261"/>
    </location>
</feature>
<evidence type="ECO:0000313" key="2">
    <source>
        <dbReference type="Proteomes" id="UP001218188"/>
    </source>
</evidence>
<gene>
    <name evidence="1" type="ORF">C8F04DRAFT_1347143</name>
</gene>
<dbReference type="Proteomes" id="UP001218188">
    <property type="component" value="Unassembled WGS sequence"/>
</dbReference>
<dbReference type="SUPFAM" id="SSF56219">
    <property type="entry name" value="DNase I-like"/>
    <property type="match status" value="1"/>
</dbReference>
<accession>A0AAD6SVM1</accession>
<dbReference type="GO" id="GO:0004519">
    <property type="term" value="F:endonuclease activity"/>
    <property type="evidence" value="ECO:0007669"/>
    <property type="project" value="UniProtKB-KW"/>
</dbReference>
<protein>
    <submittedName>
        <fullName evidence="1">Endonuclease/exonuclease/phosphatase</fullName>
    </submittedName>
</protein>
<name>A0AAD6SVM1_9AGAR</name>
<dbReference type="EMBL" id="JARJCM010000054">
    <property type="protein sequence ID" value="KAJ7034894.1"/>
    <property type="molecule type" value="Genomic_DNA"/>
</dbReference>
<keyword evidence="2" id="KW-1185">Reference proteome</keyword>
<dbReference type="InterPro" id="IPR036691">
    <property type="entry name" value="Endo/exonu/phosph_ase_sf"/>
</dbReference>